<organism evidence="1 2">
    <name type="scientific">Methylorubrum populi</name>
    <dbReference type="NCBI Taxonomy" id="223967"/>
    <lineage>
        <taxon>Bacteria</taxon>
        <taxon>Pseudomonadati</taxon>
        <taxon>Pseudomonadota</taxon>
        <taxon>Alphaproteobacteria</taxon>
        <taxon>Hyphomicrobiales</taxon>
        <taxon>Methylobacteriaceae</taxon>
        <taxon>Methylorubrum</taxon>
    </lineage>
</organism>
<dbReference type="RefSeq" id="WP_193316477.1">
    <property type="nucleotide sequence ID" value="NZ_WEKV01000014.1"/>
</dbReference>
<protein>
    <submittedName>
        <fullName evidence="1">Uncharacterized protein</fullName>
    </submittedName>
</protein>
<evidence type="ECO:0000313" key="2">
    <source>
        <dbReference type="Proteomes" id="UP000469949"/>
    </source>
</evidence>
<dbReference type="Proteomes" id="UP000469949">
    <property type="component" value="Unassembled WGS sequence"/>
</dbReference>
<name>A0A833J3L6_9HYPH</name>
<comment type="caution">
    <text evidence="1">The sequence shown here is derived from an EMBL/GenBank/DDBJ whole genome shotgun (WGS) entry which is preliminary data.</text>
</comment>
<proteinExistence type="predicted"/>
<accession>A0A833J3L6</accession>
<dbReference type="EMBL" id="WEKV01000014">
    <property type="protein sequence ID" value="KAB7784043.1"/>
    <property type="molecule type" value="Genomic_DNA"/>
</dbReference>
<dbReference type="AlphaFoldDB" id="A0A833J3L6"/>
<reference evidence="1 2" key="1">
    <citation type="submission" date="2019-10" db="EMBL/GenBank/DDBJ databases">
        <title>Draft Genome Sequence of the Caffeine Degrading Methylotroph Methylorubrum populi PINKEL.</title>
        <authorList>
            <person name="Dawson S.C."/>
            <person name="Zhang X."/>
            <person name="Wright M.E."/>
            <person name="Sharma G."/>
            <person name="Langner J.T."/>
            <person name="Ditty J.L."/>
            <person name="Subuyuj G.A."/>
        </authorList>
    </citation>
    <scope>NUCLEOTIDE SEQUENCE [LARGE SCALE GENOMIC DNA]</scope>
    <source>
        <strain evidence="1 2">Pinkel</strain>
    </source>
</reference>
<gene>
    <name evidence="1" type="ORF">F8B43_3966</name>
</gene>
<sequence length="72" mass="7973">MSGNVLDEGWWPRQNGAGICNLYALTKSQDELRRLIEVAVDHTDNLPSLLSIFLNTAVPVVHVADGRRTLSK</sequence>
<dbReference type="InterPro" id="IPR036590">
    <property type="entry name" value="SRAP-like"/>
</dbReference>
<evidence type="ECO:0000313" key="1">
    <source>
        <dbReference type="EMBL" id="KAB7784043.1"/>
    </source>
</evidence>
<dbReference type="SUPFAM" id="SSF143081">
    <property type="entry name" value="BB1717-like"/>
    <property type="match status" value="1"/>
</dbReference>